<organism evidence="10 11">
    <name type="scientific">Candidatus Curtissbacteria bacterium GW2011_GWA1_40_16</name>
    <dbReference type="NCBI Taxonomy" id="1618405"/>
    <lineage>
        <taxon>Bacteria</taxon>
        <taxon>Candidatus Curtissiibacteriota</taxon>
    </lineage>
</organism>
<protein>
    <recommendedName>
        <fullName evidence="7">Glucose-6-phosphate 1-dehydrogenase</fullName>
        <shortName evidence="7">G6PD</shortName>
        <ecNumber evidence="7">1.1.1.49</ecNumber>
    </recommendedName>
</protein>
<dbReference type="EC" id="1.1.1.49" evidence="7"/>
<comment type="catalytic activity">
    <reaction evidence="7">
        <text>D-glucose 6-phosphate + NADP(+) = 6-phospho-D-glucono-1,5-lactone + NADPH + H(+)</text>
        <dbReference type="Rhea" id="RHEA:15841"/>
        <dbReference type="ChEBI" id="CHEBI:15378"/>
        <dbReference type="ChEBI" id="CHEBI:57783"/>
        <dbReference type="ChEBI" id="CHEBI:57955"/>
        <dbReference type="ChEBI" id="CHEBI:58349"/>
        <dbReference type="ChEBI" id="CHEBI:61548"/>
        <dbReference type="EC" id="1.1.1.49"/>
    </reaction>
</comment>
<accession>A0A0G0REP3</accession>
<sequence>MATPKDIEDIKKSASVLIIFGATGDLSTKKIFPSLFELFKNNLLPEKFKIVAAARSKFKTSDFTSRLKENLNPSDKKAWQGFEKLIDYVSSDIEKNQDLDKIKGAISKFEQSANVCPQQIFYMAVSPFIFKRAVENLGKNKLNLGCQMHSKRARVVVEKPFGFNLKSALDLDTALFKYFEDGQIFRIDHFLGKETVQNILAFRFGNEIFEPVWNNQYIDNVQITMAEYVGVEKRGEYYDKTGALRDVIQNHLLQLMSLVTMEMPEKFDHTNIRRKKLEIIKSVKKLTPEEVISSTVRGQYEGYLNEEKINPKSQTETFAMAKLAIENKRWQGVPFYLRTGKRLEGKASSIIFSFKERGHRFLENFWEKPMPNHITLQIQPNEGIGIRLAAKKPGLTTTLEPVDMEFCYRTSFDTPQPDAYERLLMDVMTGDQTLFLGQVADSWKIIDPIEEVWQNGKPPLHSYKPGSWGPKEADDLVEKDGRKWLAPLLTICKI</sequence>
<dbReference type="InterPro" id="IPR022675">
    <property type="entry name" value="G6P_DH_C"/>
</dbReference>
<dbReference type="InterPro" id="IPR022674">
    <property type="entry name" value="G6P_DH_NAD-bd"/>
</dbReference>
<evidence type="ECO:0000256" key="7">
    <source>
        <dbReference type="HAMAP-Rule" id="MF_00966"/>
    </source>
</evidence>
<feature type="domain" description="Glucose-6-phosphate dehydrogenase C-terminal" evidence="9">
    <location>
        <begin position="200"/>
        <end position="484"/>
    </location>
</feature>
<dbReference type="InterPro" id="IPR019796">
    <property type="entry name" value="G6P_DH_AS"/>
</dbReference>
<evidence type="ECO:0000256" key="3">
    <source>
        <dbReference type="ARBA" id="ARBA00022526"/>
    </source>
</evidence>
<name>A0A0G0REP3_9BACT</name>
<dbReference type="NCBIfam" id="TIGR00871">
    <property type="entry name" value="zwf"/>
    <property type="match status" value="1"/>
</dbReference>
<dbReference type="Proteomes" id="UP000034531">
    <property type="component" value="Unassembled WGS sequence"/>
</dbReference>
<gene>
    <name evidence="7" type="primary">zwf</name>
    <name evidence="10" type="ORF">UT84_C0002G0025</name>
</gene>
<feature type="domain" description="Glucose-6-phosphate dehydrogenase NAD-binding" evidence="8">
    <location>
        <begin position="18"/>
        <end position="198"/>
    </location>
</feature>
<dbReference type="SUPFAM" id="SSF51735">
    <property type="entry name" value="NAD(P)-binding Rossmann-fold domains"/>
    <property type="match status" value="1"/>
</dbReference>
<dbReference type="PROSITE" id="PS00069">
    <property type="entry name" value="G6P_DEHYDROGENASE"/>
    <property type="match status" value="1"/>
</dbReference>
<dbReference type="GO" id="GO:0006006">
    <property type="term" value="P:glucose metabolic process"/>
    <property type="evidence" value="ECO:0007669"/>
    <property type="project" value="UniProtKB-KW"/>
</dbReference>
<dbReference type="Pfam" id="PF00479">
    <property type="entry name" value="G6PD_N"/>
    <property type="match status" value="1"/>
</dbReference>
<dbReference type="GO" id="GO:0009051">
    <property type="term" value="P:pentose-phosphate shunt, oxidative branch"/>
    <property type="evidence" value="ECO:0007669"/>
    <property type="project" value="TreeGrafter"/>
</dbReference>
<feature type="binding site" evidence="7">
    <location>
        <position position="55"/>
    </location>
    <ligand>
        <name>NADP(+)</name>
        <dbReference type="ChEBI" id="CHEBI:58349"/>
    </ligand>
</feature>
<dbReference type="HAMAP" id="MF_00966">
    <property type="entry name" value="G6PD"/>
    <property type="match status" value="1"/>
</dbReference>
<feature type="binding site" evidence="7">
    <location>
        <position position="341"/>
    </location>
    <ligand>
        <name>substrate</name>
    </ligand>
</feature>
<feature type="active site" description="Proton acceptor" evidence="7">
    <location>
        <position position="251"/>
    </location>
</feature>
<dbReference type="EMBL" id="LBYI01000002">
    <property type="protein sequence ID" value="KKR51164.1"/>
    <property type="molecule type" value="Genomic_DNA"/>
</dbReference>
<evidence type="ECO:0000259" key="9">
    <source>
        <dbReference type="Pfam" id="PF02781"/>
    </source>
</evidence>
<keyword evidence="3 7" id="KW-0313">Glucose metabolism</keyword>
<keyword evidence="6 7" id="KW-0119">Carbohydrate metabolism</keyword>
<comment type="pathway">
    <text evidence="1 7">Carbohydrate degradation; pentose phosphate pathway; D-ribulose 5-phosphate from D-glucose 6-phosphate (oxidative stage): step 1/3.</text>
</comment>
<dbReference type="Gene3D" id="3.40.50.720">
    <property type="entry name" value="NAD(P)-binding Rossmann-like Domain"/>
    <property type="match status" value="1"/>
</dbReference>
<dbReference type="SUPFAM" id="SSF55347">
    <property type="entry name" value="Glyceraldehyde-3-phosphate dehydrogenase-like, C-terminal domain"/>
    <property type="match status" value="1"/>
</dbReference>
<evidence type="ECO:0000256" key="2">
    <source>
        <dbReference type="ARBA" id="ARBA00009975"/>
    </source>
</evidence>
<comment type="similarity">
    <text evidence="2 7">Belongs to the glucose-6-phosphate dehydrogenase family.</text>
</comment>
<dbReference type="Pfam" id="PF02781">
    <property type="entry name" value="G6PD_C"/>
    <property type="match status" value="1"/>
</dbReference>
<reference evidence="10 11" key="1">
    <citation type="journal article" date="2015" name="Nature">
        <title>rRNA introns, odd ribosomes, and small enigmatic genomes across a large radiation of phyla.</title>
        <authorList>
            <person name="Brown C.T."/>
            <person name="Hug L.A."/>
            <person name="Thomas B.C."/>
            <person name="Sharon I."/>
            <person name="Castelle C.J."/>
            <person name="Singh A."/>
            <person name="Wilkins M.J."/>
            <person name="Williams K.H."/>
            <person name="Banfield J.F."/>
        </authorList>
    </citation>
    <scope>NUCLEOTIDE SEQUENCE [LARGE SCALE GENOMIC DNA]</scope>
</reference>
<dbReference type="PANTHER" id="PTHR23429:SF0">
    <property type="entry name" value="GLUCOSE-6-PHOSPHATE 1-DEHYDROGENASE"/>
    <property type="match status" value="1"/>
</dbReference>
<keyword evidence="5 7" id="KW-0560">Oxidoreductase</keyword>
<evidence type="ECO:0000313" key="10">
    <source>
        <dbReference type="EMBL" id="KKR51164.1"/>
    </source>
</evidence>
<comment type="caution">
    <text evidence="10">The sequence shown here is derived from an EMBL/GenBank/DDBJ whole genome shotgun (WGS) entry which is preliminary data.</text>
</comment>
<comment type="caution">
    <text evidence="7">Lacks conserved residue(s) required for the propagation of feature annotation.</text>
</comment>
<dbReference type="GO" id="GO:0050661">
    <property type="term" value="F:NADP binding"/>
    <property type="evidence" value="ECO:0007669"/>
    <property type="project" value="UniProtKB-UniRule"/>
</dbReference>
<evidence type="ECO:0000256" key="5">
    <source>
        <dbReference type="ARBA" id="ARBA00023002"/>
    </source>
</evidence>
<dbReference type="PANTHER" id="PTHR23429">
    <property type="entry name" value="GLUCOSE-6-PHOSPHATE 1-DEHYDROGENASE G6PD"/>
    <property type="match status" value="1"/>
</dbReference>
<feature type="binding site" evidence="7">
    <location>
        <position position="227"/>
    </location>
    <ligand>
        <name>substrate</name>
    </ligand>
</feature>
<dbReference type="InterPro" id="IPR001282">
    <property type="entry name" value="G6P_DH"/>
</dbReference>
<evidence type="ECO:0000313" key="11">
    <source>
        <dbReference type="Proteomes" id="UP000034531"/>
    </source>
</evidence>
<feature type="binding site" evidence="7">
    <location>
        <position position="159"/>
    </location>
    <ligand>
        <name>NADP(+)</name>
        <dbReference type="ChEBI" id="CHEBI:58349"/>
    </ligand>
</feature>
<feature type="binding site" evidence="7">
    <location>
        <begin position="92"/>
        <end position="93"/>
    </location>
    <ligand>
        <name>NADP(+)</name>
        <dbReference type="ChEBI" id="CHEBI:58349"/>
    </ligand>
</feature>
<dbReference type="Gene3D" id="3.30.360.10">
    <property type="entry name" value="Dihydrodipicolinate Reductase, domain 2"/>
    <property type="match status" value="1"/>
</dbReference>
<proteinExistence type="inferred from homology"/>
<keyword evidence="4 7" id="KW-0521">NADP</keyword>
<dbReference type="PRINTS" id="PR00079">
    <property type="entry name" value="G6PDHDRGNASE"/>
</dbReference>
<feature type="binding site" evidence="7">
    <location>
        <position position="346"/>
    </location>
    <ligand>
        <name>substrate</name>
    </ligand>
</feature>
<dbReference type="UniPathway" id="UPA00115">
    <property type="reaction ID" value="UER00408"/>
</dbReference>
<feature type="binding site" evidence="7">
    <location>
        <position position="189"/>
    </location>
    <ligand>
        <name>substrate</name>
    </ligand>
</feature>
<dbReference type="InterPro" id="IPR036291">
    <property type="entry name" value="NAD(P)-bd_dom_sf"/>
</dbReference>
<evidence type="ECO:0000256" key="4">
    <source>
        <dbReference type="ARBA" id="ARBA00022857"/>
    </source>
</evidence>
<evidence type="ECO:0000256" key="1">
    <source>
        <dbReference type="ARBA" id="ARBA00004937"/>
    </source>
</evidence>
<feature type="binding site" evidence="7">
    <location>
        <position position="193"/>
    </location>
    <ligand>
        <name>substrate</name>
    </ligand>
</feature>
<dbReference type="PATRIC" id="fig|1618405.3.peg.131"/>
<dbReference type="GO" id="GO:0004345">
    <property type="term" value="F:glucose-6-phosphate dehydrogenase activity"/>
    <property type="evidence" value="ECO:0007669"/>
    <property type="project" value="UniProtKB-UniRule"/>
</dbReference>
<feature type="binding site" evidence="7">
    <location>
        <position position="246"/>
    </location>
    <ligand>
        <name>substrate</name>
    </ligand>
</feature>
<comment type="function">
    <text evidence="7">Catalyzes the oxidation of glucose 6-phosphate to 6-phosphogluconolactone.</text>
</comment>
<evidence type="ECO:0000256" key="6">
    <source>
        <dbReference type="ARBA" id="ARBA00023277"/>
    </source>
</evidence>
<dbReference type="AlphaFoldDB" id="A0A0G0REP3"/>
<dbReference type="GO" id="GO:0005829">
    <property type="term" value="C:cytosol"/>
    <property type="evidence" value="ECO:0007669"/>
    <property type="project" value="TreeGrafter"/>
</dbReference>
<dbReference type="PIRSF" id="PIRSF000110">
    <property type="entry name" value="G6PD"/>
    <property type="match status" value="1"/>
</dbReference>
<evidence type="ECO:0000259" key="8">
    <source>
        <dbReference type="Pfam" id="PF00479"/>
    </source>
</evidence>